<organism evidence="2 3">
    <name type="scientific">Cynara cardunculus var. scolymus</name>
    <name type="common">Globe artichoke</name>
    <name type="synonym">Cynara scolymus</name>
    <dbReference type="NCBI Taxonomy" id="59895"/>
    <lineage>
        <taxon>Eukaryota</taxon>
        <taxon>Viridiplantae</taxon>
        <taxon>Streptophyta</taxon>
        <taxon>Embryophyta</taxon>
        <taxon>Tracheophyta</taxon>
        <taxon>Spermatophyta</taxon>
        <taxon>Magnoliopsida</taxon>
        <taxon>eudicotyledons</taxon>
        <taxon>Gunneridae</taxon>
        <taxon>Pentapetalae</taxon>
        <taxon>asterids</taxon>
        <taxon>campanulids</taxon>
        <taxon>Asterales</taxon>
        <taxon>Asteraceae</taxon>
        <taxon>Carduoideae</taxon>
        <taxon>Cardueae</taxon>
        <taxon>Carduinae</taxon>
        <taxon>Cynara</taxon>
    </lineage>
</organism>
<evidence type="ECO:0000313" key="2">
    <source>
        <dbReference type="EMBL" id="KVI06232.1"/>
    </source>
</evidence>
<dbReference type="AlphaFoldDB" id="A0A103YBV8"/>
<dbReference type="STRING" id="59895.A0A103YBV8"/>
<dbReference type="PANTHER" id="PTHR34210:SF1">
    <property type="entry name" value="OS03G0274700 PROTEIN"/>
    <property type="match status" value="1"/>
</dbReference>
<sequence length="168" mass="19814">MANQKINYENEADNDPRLQSYEQDMEIGYEEDKPSEISFQGLEQKFQDEIMKLIKELSDVEDEESARHKERMVEINRRYQEKLSSLRVQHAAQVGELLRKESQARLHQYQQEVGAEITTHLTHPHDYGWPRPYMPHTDHHGAKRSQGPEPVRVPYPHGRVYNNSGSRY</sequence>
<name>A0A103YBV8_CYNCS</name>
<evidence type="ECO:0000313" key="3">
    <source>
        <dbReference type="Proteomes" id="UP000243975"/>
    </source>
</evidence>
<evidence type="ECO:0000256" key="1">
    <source>
        <dbReference type="SAM" id="MobiDB-lite"/>
    </source>
</evidence>
<protein>
    <submittedName>
        <fullName evidence="2">Uncharacterized protein</fullName>
    </submittedName>
</protein>
<reference evidence="2 3" key="1">
    <citation type="journal article" date="2016" name="Sci. Rep.">
        <title>The genome sequence of the outbreeding globe artichoke constructed de novo incorporating a phase-aware low-pass sequencing strategy of F1 progeny.</title>
        <authorList>
            <person name="Scaglione D."/>
            <person name="Reyes-Chin-Wo S."/>
            <person name="Acquadro A."/>
            <person name="Froenicke L."/>
            <person name="Portis E."/>
            <person name="Beitel C."/>
            <person name="Tirone M."/>
            <person name="Mauro R."/>
            <person name="Lo Monaco A."/>
            <person name="Mauromicale G."/>
            <person name="Faccioli P."/>
            <person name="Cattivelli L."/>
            <person name="Rieseberg L."/>
            <person name="Michelmore R."/>
            <person name="Lanteri S."/>
        </authorList>
    </citation>
    <scope>NUCLEOTIDE SEQUENCE [LARGE SCALE GENOMIC DNA]</scope>
    <source>
        <strain evidence="2">2C</strain>
    </source>
</reference>
<keyword evidence="3" id="KW-1185">Reference proteome</keyword>
<dbReference type="EMBL" id="LEKV01001843">
    <property type="protein sequence ID" value="KVI06232.1"/>
    <property type="molecule type" value="Genomic_DNA"/>
</dbReference>
<dbReference type="PANTHER" id="PTHR34210">
    <property type="entry name" value="OS01G0252900 PROTEIN"/>
    <property type="match status" value="1"/>
</dbReference>
<feature type="region of interest" description="Disordered" evidence="1">
    <location>
        <begin position="128"/>
        <end position="168"/>
    </location>
</feature>
<dbReference type="Gramene" id="KVI06232">
    <property type="protein sequence ID" value="KVI06232"/>
    <property type="gene ID" value="Ccrd_015411"/>
</dbReference>
<proteinExistence type="predicted"/>
<dbReference type="Proteomes" id="UP000243975">
    <property type="component" value="Unassembled WGS sequence"/>
</dbReference>
<accession>A0A103YBV8</accession>
<gene>
    <name evidence="2" type="ORF">Ccrd_015411</name>
</gene>
<comment type="caution">
    <text evidence="2">The sequence shown here is derived from an EMBL/GenBank/DDBJ whole genome shotgun (WGS) entry which is preliminary data.</text>
</comment>
<dbReference type="OMA" id="RHKERMV"/>